<dbReference type="InterPro" id="IPR003805">
    <property type="entry name" value="CobS"/>
</dbReference>
<comment type="pathway">
    <text evidence="3 19">Cofactor biosynthesis; adenosylcobalamin biosynthesis; adenosylcobalamin from cob(II)yrinate a,c-diamide: step 7/7.</text>
</comment>
<keyword evidence="12 19" id="KW-1133">Transmembrane helix</keyword>
<name>A0A1V9EL60_9BACT</name>
<keyword evidence="21" id="KW-1185">Reference proteome</keyword>
<evidence type="ECO:0000256" key="13">
    <source>
        <dbReference type="ARBA" id="ARBA00023136"/>
    </source>
</evidence>
<evidence type="ECO:0000313" key="20">
    <source>
        <dbReference type="EMBL" id="OQP46782.1"/>
    </source>
</evidence>
<evidence type="ECO:0000256" key="8">
    <source>
        <dbReference type="ARBA" id="ARBA00022573"/>
    </source>
</evidence>
<evidence type="ECO:0000256" key="1">
    <source>
        <dbReference type="ARBA" id="ARBA00001946"/>
    </source>
</evidence>
<evidence type="ECO:0000313" key="21">
    <source>
        <dbReference type="Proteomes" id="UP000192276"/>
    </source>
</evidence>
<proteinExistence type="inferred from homology"/>
<keyword evidence="9 19" id="KW-0808">Transferase</keyword>
<evidence type="ECO:0000256" key="19">
    <source>
        <dbReference type="HAMAP-Rule" id="MF_00719"/>
    </source>
</evidence>
<comment type="similarity">
    <text evidence="4 19">Belongs to the CobS family.</text>
</comment>
<comment type="catalytic activity">
    <reaction evidence="17 19">
        <text>alpha-ribazole + adenosylcob(III)inamide-GDP = adenosylcob(III)alamin + GMP + H(+)</text>
        <dbReference type="Rhea" id="RHEA:16049"/>
        <dbReference type="ChEBI" id="CHEBI:10329"/>
        <dbReference type="ChEBI" id="CHEBI:15378"/>
        <dbReference type="ChEBI" id="CHEBI:18408"/>
        <dbReference type="ChEBI" id="CHEBI:58115"/>
        <dbReference type="ChEBI" id="CHEBI:60487"/>
        <dbReference type="EC" id="2.7.8.26"/>
    </reaction>
</comment>
<dbReference type="STRING" id="550983.A4R26_07365"/>
<evidence type="ECO:0000256" key="3">
    <source>
        <dbReference type="ARBA" id="ARBA00004663"/>
    </source>
</evidence>
<comment type="function">
    <text evidence="14 19">Joins adenosylcobinamide-GDP and alpha-ribazole to generate adenosylcobalamin (Ado-cobalamin). Also synthesizes adenosylcobalamin 5'-phosphate from adenosylcobinamide-GDP and alpha-ribazole 5'-phosphate.</text>
</comment>
<evidence type="ECO:0000256" key="17">
    <source>
        <dbReference type="ARBA" id="ARBA00048623"/>
    </source>
</evidence>
<dbReference type="PANTHER" id="PTHR34148">
    <property type="entry name" value="ADENOSYLCOBINAMIDE-GDP RIBAZOLETRANSFERASE"/>
    <property type="match status" value="1"/>
</dbReference>
<keyword evidence="11 19" id="KW-0460">Magnesium</keyword>
<evidence type="ECO:0000256" key="9">
    <source>
        <dbReference type="ARBA" id="ARBA00022679"/>
    </source>
</evidence>
<evidence type="ECO:0000256" key="6">
    <source>
        <dbReference type="ARBA" id="ARBA00015850"/>
    </source>
</evidence>
<feature type="transmembrane region" description="Helical" evidence="19">
    <location>
        <begin position="110"/>
        <end position="129"/>
    </location>
</feature>
<sequence length="270" mass="30630">MKKELRIFFTAMMFLTRLPVPRFTDHSADYLERSVKYFPLIGWMVAGISGLTFLIFNKYISEDIAIAASIIAGLLTTGAFHEDGFADVCDGFGGGWTKEKILLIMKDSRLGSYGVIGMMSVLLCKFLLLKELPKFTPDLQTPSVNIFYNYRYLLLTLVAAHGVSRLMPVWVMRYYDYVTDPDGSKSKPVASRKPTILFLIVPTITALLPFVFMSWQFVLVVIPVVYGAFSLARYFKKWIGGYTGDCLGAIQQVSELCFYLSMIIIWRYVI</sequence>
<evidence type="ECO:0000256" key="16">
    <source>
        <dbReference type="ARBA" id="ARBA00032853"/>
    </source>
</evidence>
<dbReference type="HAMAP" id="MF_00719">
    <property type="entry name" value="CobS"/>
    <property type="match status" value="1"/>
</dbReference>
<gene>
    <name evidence="19" type="primary">cobS</name>
    <name evidence="20" type="ORF">A4R26_07365</name>
</gene>
<dbReference type="RefSeq" id="WP_081170509.1">
    <property type="nucleotide sequence ID" value="NZ_LWBP01000243.1"/>
</dbReference>
<evidence type="ECO:0000256" key="5">
    <source>
        <dbReference type="ARBA" id="ARBA00013200"/>
    </source>
</evidence>
<protein>
    <recommendedName>
        <fullName evidence="6 19">Adenosylcobinamide-GDP ribazoletransferase</fullName>
        <ecNumber evidence="5 19">2.7.8.26</ecNumber>
    </recommendedName>
    <alternativeName>
        <fullName evidence="16 19">Cobalamin synthase</fullName>
    </alternativeName>
    <alternativeName>
        <fullName evidence="15 19">Cobalamin-5'-phosphate synthase</fullName>
    </alternativeName>
</protein>
<dbReference type="PANTHER" id="PTHR34148:SF1">
    <property type="entry name" value="ADENOSYLCOBINAMIDE-GDP RIBAZOLETRANSFERASE"/>
    <property type="match status" value="1"/>
</dbReference>
<evidence type="ECO:0000256" key="14">
    <source>
        <dbReference type="ARBA" id="ARBA00025228"/>
    </source>
</evidence>
<comment type="subcellular location">
    <subcellularLocation>
        <location evidence="2 19">Cell membrane</location>
        <topology evidence="2 19">Multi-pass membrane protein</topology>
    </subcellularLocation>
</comment>
<dbReference type="EMBL" id="LWBP01000243">
    <property type="protein sequence ID" value="OQP46782.1"/>
    <property type="molecule type" value="Genomic_DNA"/>
</dbReference>
<dbReference type="GO" id="GO:0008818">
    <property type="term" value="F:cobalamin 5'-phosphate synthase activity"/>
    <property type="evidence" value="ECO:0007669"/>
    <property type="project" value="UniProtKB-UniRule"/>
</dbReference>
<keyword evidence="13 19" id="KW-0472">Membrane</keyword>
<keyword evidence="8 19" id="KW-0169">Cobalamin biosynthesis</keyword>
<reference evidence="21" key="1">
    <citation type="submission" date="2016-04" db="EMBL/GenBank/DDBJ databases">
        <authorList>
            <person name="Chen L."/>
            <person name="Zhuang W."/>
            <person name="Wang G."/>
        </authorList>
    </citation>
    <scope>NUCLEOTIDE SEQUENCE [LARGE SCALE GENOMIC DNA]</scope>
    <source>
        <strain evidence="21">208</strain>
    </source>
</reference>
<dbReference type="EC" id="2.7.8.26" evidence="5 19"/>
<feature type="transmembrane region" description="Helical" evidence="19">
    <location>
        <begin position="249"/>
        <end position="269"/>
    </location>
</feature>
<evidence type="ECO:0000256" key="18">
    <source>
        <dbReference type="ARBA" id="ARBA00049504"/>
    </source>
</evidence>
<dbReference type="UniPathway" id="UPA00148">
    <property type="reaction ID" value="UER00238"/>
</dbReference>
<evidence type="ECO:0000256" key="7">
    <source>
        <dbReference type="ARBA" id="ARBA00022475"/>
    </source>
</evidence>
<dbReference type="GO" id="GO:0005886">
    <property type="term" value="C:plasma membrane"/>
    <property type="evidence" value="ECO:0007669"/>
    <property type="project" value="UniProtKB-SubCell"/>
</dbReference>
<evidence type="ECO:0000256" key="10">
    <source>
        <dbReference type="ARBA" id="ARBA00022692"/>
    </source>
</evidence>
<evidence type="ECO:0000256" key="15">
    <source>
        <dbReference type="ARBA" id="ARBA00032605"/>
    </source>
</evidence>
<evidence type="ECO:0000256" key="4">
    <source>
        <dbReference type="ARBA" id="ARBA00010561"/>
    </source>
</evidence>
<feature type="transmembrane region" description="Helical" evidence="19">
    <location>
        <begin position="196"/>
        <end position="229"/>
    </location>
</feature>
<organism evidence="20 21">
    <name type="scientific">Niastella populi</name>
    <dbReference type="NCBI Taxonomy" id="550983"/>
    <lineage>
        <taxon>Bacteria</taxon>
        <taxon>Pseudomonadati</taxon>
        <taxon>Bacteroidota</taxon>
        <taxon>Chitinophagia</taxon>
        <taxon>Chitinophagales</taxon>
        <taxon>Chitinophagaceae</taxon>
        <taxon>Niastella</taxon>
    </lineage>
</organism>
<feature type="transmembrane region" description="Helical" evidence="19">
    <location>
        <begin position="149"/>
        <end position="175"/>
    </location>
</feature>
<accession>A0A1V9EL60</accession>
<evidence type="ECO:0000256" key="11">
    <source>
        <dbReference type="ARBA" id="ARBA00022842"/>
    </source>
</evidence>
<dbReference type="Pfam" id="PF02654">
    <property type="entry name" value="CobS"/>
    <property type="match status" value="1"/>
</dbReference>
<comment type="caution">
    <text evidence="20">The sequence shown here is derived from an EMBL/GenBank/DDBJ whole genome shotgun (WGS) entry which is preliminary data.</text>
</comment>
<comment type="catalytic activity">
    <reaction evidence="18 19">
        <text>alpha-ribazole 5'-phosphate + adenosylcob(III)inamide-GDP = adenosylcob(III)alamin 5'-phosphate + GMP + H(+)</text>
        <dbReference type="Rhea" id="RHEA:23560"/>
        <dbReference type="ChEBI" id="CHEBI:15378"/>
        <dbReference type="ChEBI" id="CHEBI:57918"/>
        <dbReference type="ChEBI" id="CHEBI:58115"/>
        <dbReference type="ChEBI" id="CHEBI:60487"/>
        <dbReference type="ChEBI" id="CHEBI:60493"/>
        <dbReference type="EC" id="2.7.8.26"/>
    </reaction>
</comment>
<dbReference type="OrthoDB" id="9794626at2"/>
<evidence type="ECO:0000256" key="2">
    <source>
        <dbReference type="ARBA" id="ARBA00004651"/>
    </source>
</evidence>
<dbReference type="Proteomes" id="UP000192276">
    <property type="component" value="Unassembled WGS sequence"/>
</dbReference>
<keyword evidence="7 19" id="KW-1003">Cell membrane</keyword>
<keyword evidence="10 19" id="KW-0812">Transmembrane</keyword>
<dbReference type="GO" id="GO:0051073">
    <property type="term" value="F:adenosylcobinamide-GDP ribazoletransferase activity"/>
    <property type="evidence" value="ECO:0007669"/>
    <property type="project" value="UniProtKB-UniRule"/>
</dbReference>
<comment type="cofactor">
    <cofactor evidence="1 19">
        <name>Mg(2+)</name>
        <dbReference type="ChEBI" id="CHEBI:18420"/>
    </cofactor>
</comment>
<dbReference type="AlphaFoldDB" id="A0A1V9EL60"/>
<feature type="transmembrane region" description="Helical" evidence="19">
    <location>
        <begin position="35"/>
        <end position="56"/>
    </location>
</feature>
<evidence type="ECO:0000256" key="12">
    <source>
        <dbReference type="ARBA" id="ARBA00022989"/>
    </source>
</evidence>
<dbReference type="GO" id="GO:0009236">
    <property type="term" value="P:cobalamin biosynthetic process"/>
    <property type="evidence" value="ECO:0007669"/>
    <property type="project" value="UniProtKB-UniRule"/>
</dbReference>